<comment type="caution">
    <text evidence="5">The sequence shown here is derived from an EMBL/GenBank/DDBJ whole genome shotgun (WGS) entry which is preliminary data.</text>
</comment>
<feature type="compositionally biased region" description="Polar residues" evidence="3">
    <location>
        <begin position="1"/>
        <end position="29"/>
    </location>
</feature>
<dbReference type="PANTHER" id="PTHR37534:SF7">
    <property type="entry name" value="TRANSCRIPTIONAL ACTIVATOR PROTEIN UGA3"/>
    <property type="match status" value="1"/>
</dbReference>
<dbReference type="GO" id="GO:0005634">
    <property type="term" value="C:nucleus"/>
    <property type="evidence" value="ECO:0007669"/>
    <property type="project" value="UniProtKB-SubCell"/>
</dbReference>
<keyword evidence="6" id="KW-1185">Reference proteome</keyword>
<dbReference type="EMBL" id="JAEOAQ010000002">
    <property type="protein sequence ID" value="KAG5420835.1"/>
    <property type="molecule type" value="Genomic_DNA"/>
</dbReference>
<sequence>MLVTFSSRTTSENSSPGNAHSPLSMSSNGEIPEETLPPKSSTKVTQQSSQSKNTTKGNNKEEQSTAMKARQHQNSFQVSLTRRNNVPGDGASQNNGTSSPSSLLFKSASDFCKFKENGRSRSGCLTCKIRKKKCDEVRPICSDCKRLRKKCYYVDQATMTTEEIRNLKRKVEHEESNHKLRRRKKKKAKSVEEDQQQIETDTSSSQSSTYESSKPIKSSILSAPGDSARSGVSKVEPSVYSANAITSNENINALLSSTNHDINGFPPLDRNQSANLSDLRSTSGRSTATDTQATPDINLHSPTTLNALIAPHTDPFEDVLGSFKYPHPADTTTAESPSAFLNLLREMNNNTSSSDHKIDELDDSKFNEFKHLAAASPEVAPDVYAMIESFDQARSHDHADRSLITTSPSFPDLVSTLNAHFNPLPSPKPSLLSIPELADPSMSYLYNYYVDVISKKVSVAPTSQDESNSYQKIFLPLAQKDKGVLYSILAWAGFQLGGKWEADATNFVTKAMKHFHKGNNHDMNAMSLYNQVEPDRNTIINKLATLLILVGANICKGDVKNWSVYLRWGWKLLASNGGILRFNQSKEENWLISNFAYHDLLASSTSERGTYFTSREYNKIFEDHDVFFLHGQLNPLLGISKKLFTIIGEISTLLYESKKLLHEYYSRGVDNHFEQSKEFLNEYLHGLDDDMKSREGSLVDEEQVDDDEFSNASDHHKANQLLSIMIKKAKALEQQIDESKPDKRDISNLTDSDLELQLTLFEAFQLSAKLFLRESILRCNPSHLESQMINNDLIKCLDILIGTPVQASLVFPIFISGIHCVSKHDQELMMQRVNSFIENYGMFNANRAREVMQKIWKENCNGDKVIDWHSMLNELGWDLNFA</sequence>
<dbReference type="Proteomes" id="UP000669133">
    <property type="component" value="Unassembled WGS sequence"/>
</dbReference>
<name>A0A8H7ZFG5_9ASCO</name>
<feature type="compositionally biased region" description="Basic residues" evidence="3">
    <location>
        <begin position="179"/>
        <end position="188"/>
    </location>
</feature>
<dbReference type="PROSITE" id="PS00463">
    <property type="entry name" value="ZN2_CY6_FUNGAL_1"/>
    <property type="match status" value="1"/>
</dbReference>
<dbReference type="PROSITE" id="PS50048">
    <property type="entry name" value="ZN2_CY6_FUNGAL_2"/>
    <property type="match status" value="1"/>
</dbReference>
<dbReference type="SMART" id="SM00066">
    <property type="entry name" value="GAL4"/>
    <property type="match status" value="1"/>
</dbReference>
<dbReference type="GO" id="GO:0045944">
    <property type="term" value="P:positive regulation of transcription by RNA polymerase II"/>
    <property type="evidence" value="ECO:0007669"/>
    <property type="project" value="TreeGrafter"/>
</dbReference>
<dbReference type="OrthoDB" id="5419315at2759"/>
<dbReference type="InterPro" id="IPR036864">
    <property type="entry name" value="Zn2-C6_fun-type_DNA-bd_sf"/>
</dbReference>
<evidence type="ECO:0000313" key="5">
    <source>
        <dbReference type="EMBL" id="KAG5420835.1"/>
    </source>
</evidence>
<feature type="domain" description="Zn(2)-C6 fungal-type" evidence="4">
    <location>
        <begin position="123"/>
        <end position="153"/>
    </location>
</feature>
<dbReference type="RefSeq" id="XP_067549951.1">
    <property type="nucleotide sequence ID" value="XM_067691602.1"/>
</dbReference>
<dbReference type="CDD" id="cd00067">
    <property type="entry name" value="GAL4"/>
    <property type="match status" value="1"/>
</dbReference>
<dbReference type="AlphaFoldDB" id="A0A8H7ZFG5"/>
<protein>
    <recommendedName>
        <fullName evidence="4">Zn(2)-C6 fungal-type domain-containing protein</fullName>
    </recommendedName>
</protein>
<evidence type="ECO:0000256" key="1">
    <source>
        <dbReference type="ARBA" id="ARBA00004123"/>
    </source>
</evidence>
<feature type="region of interest" description="Disordered" evidence="3">
    <location>
        <begin position="1"/>
        <end position="102"/>
    </location>
</feature>
<dbReference type="GO" id="GO:0000976">
    <property type="term" value="F:transcription cis-regulatory region binding"/>
    <property type="evidence" value="ECO:0007669"/>
    <property type="project" value="TreeGrafter"/>
</dbReference>
<keyword evidence="2" id="KW-0539">Nucleus</keyword>
<dbReference type="Pfam" id="PF11951">
    <property type="entry name" value="Fungal_trans_2"/>
    <property type="match status" value="1"/>
</dbReference>
<feature type="compositionally biased region" description="Low complexity" evidence="3">
    <location>
        <begin position="39"/>
        <end position="56"/>
    </location>
</feature>
<evidence type="ECO:0000256" key="3">
    <source>
        <dbReference type="SAM" id="MobiDB-lite"/>
    </source>
</evidence>
<proteinExistence type="predicted"/>
<evidence type="ECO:0000256" key="2">
    <source>
        <dbReference type="ARBA" id="ARBA00023242"/>
    </source>
</evidence>
<accession>A0A8H7ZFG5</accession>
<evidence type="ECO:0000259" key="4">
    <source>
        <dbReference type="PROSITE" id="PS50048"/>
    </source>
</evidence>
<feature type="compositionally biased region" description="Low complexity" evidence="3">
    <location>
        <begin position="197"/>
        <end position="213"/>
    </location>
</feature>
<dbReference type="GeneID" id="93651345"/>
<dbReference type="InterPro" id="IPR021858">
    <property type="entry name" value="Fun_TF"/>
</dbReference>
<dbReference type="InterPro" id="IPR001138">
    <property type="entry name" value="Zn2Cys6_DnaBD"/>
</dbReference>
<feature type="compositionally biased region" description="Basic and acidic residues" evidence="3">
    <location>
        <begin position="169"/>
        <end position="178"/>
    </location>
</feature>
<dbReference type="Pfam" id="PF00172">
    <property type="entry name" value="Zn_clus"/>
    <property type="match status" value="1"/>
</dbReference>
<feature type="region of interest" description="Disordered" evidence="3">
    <location>
        <begin position="263"/>
        <end position="299"/>
    </location>
</feature>
<dbReference type="GO" id="GO:0008270">
    <property type="term" value="F:zinc ion binding"/>
    <property type="evidence" value="ECO:0007669"/>
    <property type="project" value="InterPro"/>
</dbReference>
<comment type="subcellular location">
    <subcellularLocation>
        <location evidence="1">Nucleus</location>
    </subcellularLocation>
</comment>
<feature type="compositionally biased region" description="Polar residues" evidence="3">
    <location>
        <begin position="72"/>
        <end position="84"/>
    </location>
</feature>
<gene>
    <name evidence="5" type="ORF">I9W82_002716</name>
</gene>
<evidence type="ECO:0000313" key="6">
    <source>
        <dbReference type="Proteomes" id="UP000669133"/>
    </source>
</evidence>
<feature type="region of interest" description="Disordered" evidence="3">
    <location>
        <begin position="169"/>
        <end position="232"/>
    </location>
</feature>
<reference evidence="5 6" key="1">
    <citation type="submission" date="2020-12" db="EMBL/GenBank/DDBJ databases">
        <title>Effect of drift, selection, and recombination on the evolution of hybrid genomes in Candida yeast pathogens.</title>
        <authorList>
            <person name="Mixao V."/>
            <person name="Ksiezopolska E."/>
            <person name="Saus E."/>
            <person name="Boekhout T."/>
            <person name="Gacser A."/>
            <person name="Gabaldon T."/>
        </authorList>
    </citation>
    <scope>NUCLEOTIDE SEQUENCE [LARGE SCALE GENOMIC DNA]</scope>
    <source>
        <strain evidence="5 6">BP57</strain>
    </source>
</reference>
<dbReference type="Gene3D" id="4.10.240.10">
    <property type="entry name" value="Zn(2)-C6 fungal-type DNA-binding domain"/>
    <property type="match status" value="1"/>
</dbReference>
<dbReference type="GO" id="GO:0000981">
    <property type="term" value="F:DNA-binding transcription factor activity, RNA polymerase II-specific"/>
    <property type="evidence" value="ECO:0007669"/>
    <property type="project" value="InterPro"/>
</dbReference>
<organism evidence="5 6">
    <name type="scientific">Candida metapsilosis</name>
    <dbReference type="NCBI Taxonomy" id="273372"/>
    <lineage>
        <taxon>Eukaryota</taxon>
        <taxon>Fungi</taxon>
        <taxon>Dikarya</taxon>
        <taxon>Ascomycota</taxon>
        <taxon>Saccharomycotina</taxon>
        <taxon>Pichiomycetes</taxon>
        <taxon>Debaryomycetaceae</taxon>
        <taxon>Candida/Lodderomyces clade</taxon>
        <taxon>Candida</taxon>
    </lineage>
</organism>
<feature type="compositionally biased region" description="Polar residues" evidence="3">
    <location>
        <begin position="270"/>
        <end position="299"/>
    </location>
</feature>
<dbReference type="SUPFAM" id="SSF57701">
    <property type="entry name" value="Zn2/Cys6 DNA-binding domain"/>
    <property type="match status" value="1"/>
</dbReference>
<dbReference type="PANTHER" id="PTHR37534">
    <property type="entry name" value="TRANSCRIPTIONAL ACTIVATOR PROTEIN UGA3"/>
    <property type="match status" value="1"/>
</dbReference>